<dbReference type="Gene3D" id="3.40.50.300">
    <property type="entry name" value="P-loop containing nucleotide triphosphate hydrolases"/>
    <property type="match status" value="1"/>
</dbReference>
<dbReference type="CDD" id="cd03220">
    <property type="entry name" value="ABC_KpsT_Wzt"/>
    <property type="match status" value="1"/>
</dbReference>
<organism evidence="6">
    <name type="scientific">freshwater metagenome</name>
    <dbReference type="NCBI Taxonomy" id="449393"/>
    <lineage>
        <taxon>unclassified sequences</taxon>
        <taxon>metagenomes</taxon>
        <taxon>ecological metagenomes</taxon>
    </lineage>
</organism>
<reference evidence="6" key="1">
    <citation type="submission" date="2020-05" db="EMBL/GenBank/DDBJ databases">
        <authorList>
            <person name="Chiriac C."/>
            <person name="Salcher M."/>
            <person name="Ghai R."/>
            <person name="Kavagutti S V."/>
        </authorList>
    </citation>
    <scope>NUCLEOTIDE SEQUENCE</scope>
</reference>
<dbReference type="InterPro" id="IPR003439">
    <property type="entry name" value="ABC_transporter-like_ATP-bd"/>
</dbReference>
<gene>
    <name evidence="6" type="ORF">UFOPK3772_01834</name>
</gene>
<evidence type="ECO:0000256" key="3">
    <source>
        <dbReference type="ARBA" id="ARBA00022741"/>
    </source>
</evidence>
<keyword evidence="3" id="KW-0547">Nucleotide-binding</keyword>
<dbReference type="GO" id="GO:0016020">
    <property type="term" value="C:membrane"/>
    <property type="evidence" value="ECO:0007669"/>
    <property type="project" value="InterPro"/>
</dbReference>
<dbReference type="Pfam" id="PF00005">
    <property type="entry name" value="ABC_tran"/>
    <property type="match status" value="1"/>
</dbReference>
<dbReference type="PANTHER" id="PTHR46743">
    <property type="entry name" value="TEICHOIC ACIDS EXPORT ATP-BINDING PROTEIN TAGH"/>
    <property type="match status" value="1"/>
</dbReference>
<evidence type="ECO:0000313" key="6">
    <source>
        <dbReference type="EMBL" id="CAB4955582.1"/>
    </source>
</evidence>
<name>A0A6J7KMT3_9ZZZZ</name>
<accession>A0A6J7KMT3</accession>
<keyword evidence="4" id="KW-0067">ATP-binding</keyword>
<dbReference type="SMART" id="SM00382">
    <property type="entry name" value="AAA"/>
    <property type="match status" value="1"/>
</dbReference>
<feature type="domain" description="ABC transporter" evidence="5">
    <location>
        <begin position="30"/>
        <end position="237"/>
    </location>
</feature>
<evidence type="ECO:0000259" key="5">
    <source>
        <dbReference type="PROSITE" id="PS50893"/>
    </source>
</evidence>
<sequence>MSAEGIMSDTNKEPAIELSDVWVQYQLRNAHHHNLKRTLTNGMLRRKDEVEIITAVAGINLTINRGDRIGLTGPNGSGKSTLLAVMAGLLTPTRGTATTNGRVLALLGGPDQGLDPEQTGRENAVSLGVKLGESASAMREQLDDIKEFSGLGGRFEHPVRTYSSGMQVRLRFTAITALKADVLLVDEGIGAADAEFNARAEERLREFYETAGTLVMASHSPALLHQHCTKEIDLGLTHAPAIS</sequence>
<evidence type="ECO:0000256" key="2">
    <source>
        <dbReference type="ARBA" id="ARBA00022448"/>
    </source>
</evidence>
<dbReference type="InterPro" id="IPR050683">
    <property type="entry name" value="Bact_Polysacc_Export_ATP-bd"/>
</dbReference>
<comment type="similarity">
    <text evidence="1">Belongs to the ABC transporter superfamily.</text>
</comment>
<dbReference type="InterPro" id="IPR027417">
    <property type="entry name" value="P-loop_NTPase"/>
</dbReference>
<dbReference type="InterPro" id="IPR003593">
    <property type="entry name" value="AAA+_ATPase"/>
</dbReference>
<dbReference type="GO" id="GO:0016887">
    <property type="term" value="F:ATP hydrolysis activity"/>
    <property type="evidence" value="ECO:0007669"/>
    <property type="project" value="InterPro"/>
</dbReference>
<evidence type="ECO:0000256" key="1">
    <source>
        <dbReference type="ARBA" id="ARBA00005417"/>
    </source>
</evidence>
<dbReference type="EMBL" id="CAFBNE010000058">
    <property type="protein sequence ID" value="CAB4955582.1"/>
    <property type="molecule type" value="Genomic_DNA"/>
</dbReference>
<dbReference type="InterPro" id="IPR015860">
    <property type="entry name" value="ABC_transpr_TagH-like"/>
</dbReference>
<dbReference type="GO" id="GO:0140359">
    <property type="term" value="F:ABC-type transporter activity"/>
    <property type="evidence" value="ECO:0007669"/>
    <property type="project" value="InterPro"/>
</dbReference>
<dbReference type="AlphaFoldDB" id="A0A6J7KMT3"/>
<protein>
    <submittedName>
        <fullName evidence="6">Unannotated protein</fullName>
    </submittedName>
</protein>
<keyword evidence="2" id="KW-0813">Transport</keyword>
<dbReference type="PROSITE" id="PS50893">
    <property type="entry name" value="ABC_TRANSPORTER_2"/>
    <property type="match status" value="1"/>
</dbReference>
<proteinExistence type="inferred from homology"/>
<dbReference type="PANTHER" id="PTHR46743:SF2">
    <property type="entry name" value="TEICHOIC ACIDS EXPORT ATP-BINDING PROTEIN TAGH"/>
    <property type="match status" value="1"/>
</dbReference>
<dbReference type="SUPFAM" id="SSF52540">
    <property type="entry name" value="P-loop containing nucleoside triphosphate hydrolases"/>
    <property type="match status" value="1"/>
</dbReference>
<evidence type="ECO:0000256" key="4">
    <source>
        <dbReference type="ARBA" id="ARBA00022840"/>
    </source>
</evidence>
<dbReference type="GO" id="GO:0005524">
    <property type="term" value="F:ATP binding"/>
    <property type="evidence" value="ECO:0007669"/>
    <property type="project" value="UniProtKB-KW"/>
</dbReference>